<name>A0ABS1YJ34_9ACTN</name>
<dbReference type="EMBL" id="JAEVHL010000102">
    <property type="protein sequence ID" value="MBM0277434.1"/>
    <property type="molecule type" value="Genomic_DNA"/>
</dbReference>
<accession>A0ABS1YJ34</accession>
<sequence>MSQLLEESPLTSAEVIDDVRHLMSLGEEELAFDTMCSWIYEDALPITSAYYARLVSAAEELGTPRSTDRLDELVEGRSGGVEDEPLRP</sequence>
<dbReference type="NCBIfam" id="NF033691">
    <property type="entry name" value="immunity_MafI"/>
    <property type="match status" value="1"/>
</dbReference>
<dbReference type="Proteomes" id="UP000622245">
    <property type="component" value="Unassembled WGS sequence"/>
</dbReference>
<feature type="compositionally biased region" description="Basic and acidic residues" evidence="1">
    <location>
        <begin position="66"/>
        <end position="75"/>
    </location>
</feature>
<keyword evidence="3" id="KW-1185">Reference proteome</keyword>
<evidence type="ECO:0000256" key="1">
    <source>
        <dbReference type="SAM" id="MobiDB-lite"/>
    </source>
</evidence>
<gene>
    <name evidence="2" type="ORF">JM949_19605</name>
</gene>
<feature type="region of interest" description="Disordered" evidence="1">
    <location>
        <begin position="64"/>
        <end position="88"/>
    </location>
</feature>
<protein>
    <submittedName>
        <fullName evidence="2">MafI family immunity protein</fullName>
    </submittedName>
</protein>
<comment type="caution">
    <text evidence="2">The sequence shown here is derived from an EMBL/GenBank/DDBJ whole genome shotgun (WGS) entry which is preliminary data.</text>
</comment>
<proteinExistence type="predicted"/>
<reference evidence="2 3" key="1">
    <citation type="submission" date="2021-01" db="EMBL/GenBank/DDBJ databases">
        <title>Draft genome sequence of Micromonospora sp. strain STR1s_6.</title>
        <authorList>
            <person name="Karlyshev A."/>
            <person name="Jawad R."/>
        </authorList>
    </citation>
    <scope>NUCLEOTIDE SEQUENCE [LARGE SCALE GENOMIC DNA]</scope>
    <source>
        <strain evidence="2 3">STR1S-6</strain>
    </source>
</reference>
<organism evidence="2 3">
    <name type="scientific">Micromonospora tarensis</name>
    <dbReference type="NCBI Taxonomy" id="2806100"/>
    <lineage>
        <taxon>Bacteria</taxon>
        <taxon>Bacillati</taxon>
        <taxon>Actinomycetota</taxon>
        <taxon>Actinomycetes</taxon>
        <taxon>Micromonosporales</taxon>
        <taxon>Micromonosporaceae</taxon>
        <taxon>Micromonospora</taxon>
    </lineage>
</organism>
<evidence type="ECO:0000313" key="2">
    <source>
        <dbReference type="EMBL" id="MBM0277434.1"/>
    </source>
</evidence>
<evidence type="ECO:0000313" key="3">
    <source>
        <dbReference type="Proteomes" id="UP000622245"/>
    </source>
</evidence>
<dbReference type="InterPro" id="IPR047880">
    <property type="entry name" value="MafI-like"/>
</dbReference>